<reference evidence="2" key="1">
    <citation type="submission" date="2024-06" db="EMBL/GenBank/DDBJ databases">
        <authorList>
            <person name="Ryan C."/>
        </authorList>
    </citation>
    <scope>NUCLEOTIDE SEQUENCE [LARGE SCALE GENOMIC DNA]</scope>
</reference>
<evidence type="ECO:0000313" key="1">
    <source>
        <dbReference type="EMBL" id="CAL4968355.1"/>
    </source>
</evidence>
<dbReference type="PANTHER" id="PTHR36138">
    <property type="entry name" value="EXPRESSED PROTEIN-RELATED"/>
    <property type="match status" value="1"/>
</dbReference>
<sequence>MAAAVTIDGRAQAMEETTARATKKTKWVKRKLTQEELDRMLSVPEDTRTFPAVTGADLARIRDPAERERYTKLMATVAELYYQSREEIKREQQYAREELATLGYIEREVEVTDDEEDEAGDN</sequence>
<dbReference type="AlphaFoldDB" id="A0ABC8ZXD0"/>
<reference evidence="1 2" key="2">
    <citation type="submission" date="2024-10" db="EMBL/GenBank/DDBJ databases">
        <authorList>
            <person name="Ryan C."/>
        </authorList>
    </citation>
    <scope>NUCLEOTIDE SEQUENCE [LARGE SCALE GENOMIC DNA]</scope>
</reference>
<proteinExistence type="predicted"/>
<evidence type="ECO:0000313" key="2">
    <source>
        <dbReference type="Proteomes" id="UP001497457"/>
    </source>
</evidence>
<protein>
    <submittedName>
        <fullName evidence="1">Uncharacterized protein</fullName>
    </submittedName>
</protein>
<gene>
    <name evidence="1" type="ORF">URODEC1_LOCUS48969</name>
</gene>
<organism evidence="1 2">
    <name type="scientific">Urochloa decumbens</name>
    <dbReference type="NCBI Taxonomy" id="240449"/>
    <lineage>
        <taxon>Eukaryota</taxon>
        <taxon>Viridiplantae</taxon>
        <taxon>Streptophyta</taxon>
        <taxon>Embryophyta</taxon>
        <taxon>Tracheophyta</taxon>
        <taxon>Spermatophyta</taxon>
        <taxon>Magnoliopsida</taxon>
        <taxon>Liliopsida</taxon>
        <taxon>Poales</taxon>
        <taxon>Poaceae</taxon>
        <taxon>PACMAD clade</taxon>
        <taxon>Panicoideae</taxon>
        <taxon>Panicodae</taxon>
        <taxon>Paniceae</taxon>
        <taxon>Melinidinae</taxon>
        <taxon>Urochloa</taxon>
    </lineage>
</organism>
<name>A0ABC8ZXD0_9POAL</name>
<dbReference type="Proteomes" id="UP001497457">
    <property type="component" value="Chromosome 2b"/>
</dbReference>
<keyword evidence="2" id="KW-1185">Reference proteome</keyword>
<dbReference type="PANTHER" id="PTHR36138:SF13">
    <property type="entry name" value="OS04G0604500 PROTEIN"/>
    <property type="match status" value="1"/>
</dbReference>
<accession>A0ABC8ZXD0</accession>
<dbReference type="EMBL" id="OZ075112">
    <property type="protein sequence ID" value="CAL4968355.1"/>
    <property type="molecule type" value="Genomic_DNA"/>
</dbReference>